<comment type="caution">
    <text evidence="5">The sequence shown here is derived from an EMBL/GenBank/DDBJ whole genome shotgun (WGS) entry which is preliminary data.</text>
</comment>
<proteinExistence type="predicted"/>
<accession>A0A9D1ET09</accession>
<dbReference type="InterPro" id="IPR037923">
    <property type="entry name" value="HTH-like"/>
</dbReference>
<dbReference type="Pfam" id="PF07883">
    <property type="entry name" value="Cupin_2"/>
    <property type="match status" value="1"/>
</dbReference>
<dbReference type="InterPro" id="IPR018060">
    <property type="entry name" value="HTH_AraC"/>
</dbReference>
<sequence length="329" mass="38036">MNFTDLEKRLKAYTPVEKAILDGSLSPEDAGKFSHVPAAAGRAGAFVISMNEFISPGENIGIHRQDRFCGVAPHSHDYIELAYLWSGSCIQEIEGQRQESREGDLCVFDTQAVHAFGSTGEEDLVINILVRKEFFYSELMSRLSEQGILSEFLVDSVARDQKRRHYLYFETHGNRTVRRIMEEILMEYYGQDMGSRQVVESYLVILFTELLRFMRRNQEEAGKRTDIYELLAYIEKNYEHCTLPQMAKHFGFNGNYLTSLLKEQTGRSFLEHVQEQKLQKACSLLKNTDLSIQELVPLCGYANVNFFYKKFQKEEGCTPAQYRARHRKN</sequence>
<dbReference type="GO" id="GO:0003700">
    <property type="term" value="F:DNA-binding transcription factor activity"/>
    <property type="evidence" value="ECO:0007669"/>
    <property type="project" value="InterPro"/>
</dbReference>
<organism evidence="5 6">
    <name type="scientific">Candidatus Limivivens intestinipullorum</name>
    <dbReference type="NCBI Taxonomy" id="2840858"/>
    <lineage>
        <taxon>Bacteria</taxon>
        <taxon>Bacillati</taxon>
        <taxon>Bacillota</taxon>
        <taxon>Clostridia</taxon>
        <taxon>Lachnospirales</taxon>
        <taxon>Lachnospiraceae</taxon>
        <taxon>Lachnospiraceae incertae sedis</taxon>
        <taxon>Candidatus Limivivens</taxon>
    </lineage>
</organism>
<dbReference type="Proteomes" id="UP000823935">
    <property type="component" value="Unassembled WGS sequence"/>
</dbReference>
<dbReference type="EMBL" id="DVIQ01000051">
    <property type="protein sequence ID" value="HIS31674.1"/>
    <property type="molecule type" value="Genomic_DNA"/>
</dbReference>
<reference evidence="5" key="1">
    <citation type="submission" date="2020-10" db="EMBL/GenBank/DDBJ databases">
        <authorList>
            <person name="Gilroy R."/>
        </authorList>
    </citation>
    <scope>NUCLEOTIDE SEQUENCE</scope>
    <source>
        <strain evidence="5">CHK190-19873</strain>
    </source>
</reference>
<evidence type="ECO:0000259" key="4">
    <source>
        <dbReference type="PROSITE" id="PS01124"/>
    </source>
</evidence>
<dbReference type="Gene3D" id="2.60.120.10">
    <property type="entry name" value="Jelly Rolls"/>
    <property type="match status" value="1"/>
</dbReference>
<name>A0A9D1ET09_9FIRM</name>
<evidence type="ECO:0000313" key="5">
    <source>
        <dbReference type="EMBL" id="HIS31674.1"/>
    </source>
</evidence>
<evidence type="ECO:0000256" key="2">
    <source>
        <dbReference type="ARBA" id="ARBA00023125"/>
    </source>
</evidence>
<dbReference type="InterPro" id="IPR009057">
    <property type="entry name" value="Homeodomain-like_sf"/>
</dbReference>
<evidence type="ECO:0000313" key="6">
    <source>
        <dbReference type="Proteomes" id="UP000823935"/>
    </source>
</evidence>
<dbReference type="PROSITE" id="PS01124">
    <property type="entry name" value="HTH_ARAC_FAMILY_2"/>
    <property type="match status" value="1"/>
</dbReference>
<dbReference type="InterPro" id="IPR014710">
    <property type="entry name" value="RmlC-like_jellyroll"/>
</dbReference>
<feature type="domain" description="HTH araC/xylS-type" evidence="4">
    <location>
        <begin position="228"/>
        <end position="325"/>
    </location>
</feature>
<keyword evidence="3" id="KW-0804">Transcription</keyword>
<protein>
    <submittedName>
        <fullName evidence="5">Helix-turn-helix domain-containing protein</fullName>
    </submittedName>
</protein>
<dbReference type="SMART" id="SM00342">
    <property type="entry name" value="HTH_ARAC"/>
    <property type="match status" value="1"/>
</dbReference>
<dbReference type="PANTHER" id="PTHR43280:SF28">
    <property type="entry name" value="HTH-TYPE TRANSCRIPTIONAL ACTIVATOR RHAS"/>
    <property type="match status" value="1"/>
</dbReference>
<dbReference type="AlphaFoldDB" id="A0A9D1ET09"/>
<dbReference type="SUPFAM" id="SSF46689">
    <property type="entry name" value="Homeodomain-like"/>
    <property type="match status" value="1"/>
</dbReference>
<reference evidence="5" key="2">
    <citation type="journal article" date="2021" name="PeerJ">
        <title>Extensive microbial diversity within the chicken gut microbiome revealed by metagenomics and culture.</title>
        <authorList>
            <person name="Gilroy R."/>
            <person name="Ravi A."/>
            <person name="Getino M."/>
            <person name="Pursley I."/>
            <person name="Horton D.L."/>
            <person name="Alikhan N.F."/>
            <person name="Baker D."/>
            <person name="Gharbi K."/>
            <person name="Hall N."/>
            <person name="Watson M."/>
            <person name="Adriaenssens E.M."/>
            <person name="Foster-Nyarko E."/>
            <person name="Jarju S."/>
            <person name="Secka A."/>
            <person name="Antonio M."/>
            <person name="Oren A."/>
            <person name="Chaudhuri R.R."/>
            <person name="La Ragione R."/>
            <person name="Hildebrand F."/>
            <person name="Pallen M.J."/>
        </authorList>
    </citation>
    <scope>NUCLEOTIDE SEQUENCE</scope>
    <source>
        <strain evidence="5">CHK190-19873</strain>
    </source>
</reference>
<dbReference type="Pfam" id="PF12833">
    <property type="entry name" value="HTH_18"/>
    <property type="match status" value="1"/>
</dbReference>
<dbReference type="SUPFAM" id="SSF51215">
    <property type="entry name" value="Regulatory protein AraC"/>
    <property type="match status" value="1"/>
</dbReference>
<gene>
    <name evidence="5" type="ORF">IAB44_09050</name>
</gene>
<keyword evidence="2" id="KW-0238">DNA-binding</keyword>
<evidence type="ECO:0000256" key="3">
    <source>
        <dbReference type="ARBA" id="ARBA00023163"/>
    </source>
</evidence>
<dbReference type="GO" id="GO:0043565">
    <property type="term" value="F:sequence-specific DNA binding"/>
    <property type="evidence" value="ECO:0007669"/>
    <property type="project" value="InterPro"/>
</dbReference>
<dbReference type="PANTHER" id="PTHR43280">
    <property type="entry name" value="ARAC-FAMILY TRANSCRIPTIONAL REGULATOR"/>
    <property type="match status" value="1"/>
</dbReference>
<dbReference type="InterPro" id="IPR013096">
    <property type="entry name" value="Cupin_2"/>
</dbReference>
<evidence type="ECO:0000256" key="1">
    <source>
        <dbReference type="ARBA" id="ARBA00023015"/>
    </source>
</evidence>
<dbReference type="Gene3D" id="1.10.10.60">
    <property type="entry name" value="Homeodomain-like"/>
    <property type="match status" value="2"/>
</dbReference>
<keyword evidence="1" id="KW-0805">Transcription regulation</keyword>